<dbReference type="GO" id="GO:0016020">
    <property type="term" value="C:membrane"/>
    <property type="evidence" value="ECO:0007669"/>
    <property type="project" value="TreeGrafter"/>
</dbReference>
<proteinExistence type="predicted"/>
<dbReference type="InterPro" id="IPR029058">
    <property type="entry name" value="AB_hydrolase_fold"/>
</dbReference>
<dbReference type="Gene3D" id="3.40.50.1820">
    <property type="entry name" value="alpha/beta hydrolase"/>
    <property type="match status" value="1"/>
</dbReference>
<name>A0A3B0RHA4_9ZZZZ</name>
<protein>
    <submittedName>
        <fullName evidence="2">Benzoate degradation ring-cleavage hydrolase</fullName>
    </submittedName>
</protein>
<dbReference type="InterPro" id="IPR050266">
    <property type="entry name" value="AB_hydrolase_sf"/>
</dbReference>
<dbReference type="AlphaFoldDB" id="A0A3B0RHA4"/>
<evidence type="ECO:0000259" key="1">
    <source>
        <dbReference type="Pfam" id="PF12697"/>
    </source>
</evidence>
<gene>
    <name evidence="2" type="ORF">MNBD_ACTINO01-2171</name>
</gene>
<dbReference type="InterPro" id="IPR000073">
    <property type="entry name" value="AB_hydrolase_1"/>
</dbReference>
<dbReference type="Pfam" id="PF12697">
    <property type="entry name" value="Abhydrolase_6"/>
    <property type="match status" value="1"/>
</dbReference>
<accession>A0A3B0RHA4</accession>
<dbReference type="PANTHER" id="PTHR43798">
    <property type="entry name" value="MONOACYLGLYCEROL LIPASE"/>
    <property type="match status" value="1"/>
</dbReference>
<dbReference type="GO" id="GO:0016787">
    <property type="term" value="F:hydrolase activity"/>
    <property type="evidence" value="ECO:0007669"/>
    <property type="project" value="UniProtKB-KW"/>
</dbReference>
<reference evidence="2" key="1">
    <citation type="submission" date="2018-06" db="EMBL/GenBank/DDBJ databases">
        <authorList>
            <person name="Zhirakovskaya E."/>
        </authorList>
    </citation>
    <scope>NUCLEOTIDE SEQUENCE</scope>
</reference>
<dbReference type="SUPFAM" id="SSF53474">
    <property type="entry name" value="alpha/beta-Hydrolases"/>
    <property type="match status" value="1"/>
</dbReference>
<organism evidence="2">
    <name type="scientific">hydrothermal vent metagenome</name>
    <dbReference type="NCBI Taxonomy" id="652676"/>
    <lineage>
        <taxon>unclassified sequences</taxon>
        <taxon>metagenomes</taxon>
        <taxon>ecological metagenomes</taxon>
    </lineage>
</organism>
<sequence>METVTIAGARIEVLRIPASLPDRPTLLLLHEGLGCVALWKRFPHRLADETGCEVVAYSRRGYGMSDPLPLPWPILYMHGEAEFLSDVLDALGLERIVAVGHSDGASIAIIAAGSRRFPGLEALVLESPHVFTEEHGLTEIRKAGIAYRETDLRDRLAQYHDKVDVAFLGWHDAWTHSAFVAWNLEGFLPAIDVPVLLVQEADDPYGTLAQLDAIEARVAGPVERLVLAGDGHSPHRSQPGAVVAAIVGFLETTE</sequence>
<keyword evidence="2" id="KW-0378">Hydrolase</keyword>
<feature type="domain" description="AB hydrolase-1" evidence="1">
    <location>
        <begin position="26"/>
        <end position="245"/>
    </location>
</feature>
<evidence type="ECO:0000313" key="2">
    <source>
        <dbReference type="EMBL" id="VAV92420.1"/>
    </source>
</evidence>
<dbReference type="PANTHER" id="PTHR43798:SF33">
    <property type="entry name" value="HYDROLASE, PUTATIVE (AFU_ORTHOLOGUE AFUA_2G14860)-RELATED"/>
    <property type="match status" value="1"/>
</dbReference>
<dbReference type="EMBL" id="UOEI01000081">
    <property type="protein sequence ID" value="VAV92420.1"/>
    <property type="molecule type" value="Genomic_DNA"/>
</dbReference>